<dbReference type="RefSeq" id="WP_121123844.1">
    <property type="nucleotide sequence ID" value="NZ_CP016604.1"/>
</dbReference>
<comment type="caution">
    <text evidence="1">The sequence shown here is derived from an EMBL/GenBank/DDBJ whole genome shotgun (WGS) entry which is preliminary data.</text>
</comment>
<protein>
    <submittedName>
        <fullName evidence="1">Uncharacterized protein</fullName>
    </submittedName>
</protein>
<dbReference type="AlphaFoldDB" id="A0A420XF09"/>
<keyword evidence="2" id="KW-1185">Reference proteome</keyword>
<dbReference type="Proteomes" id="UP000280099">
    <property type="component" value="Unassembled WGS sequence"/>
</dbReference>
<gene>
    <name evidence="1" type="ORF">DES31_1633</name>
</gene>
<evidence type="ECO:0000313" key="2">
    <source>
        <dbReference type="Proteomes" id="UP000280099"/>
    </source>
</evidence>
<name>A0A420XF09_9PAST</name>
<sequence length="106" mass="12614">MNNIAEQQKILFSEWAMENLGKQSGGWYAPYIDKLGHLLKSFGLNDGKIYRKSFFSYRSFEEFKNIYKKITEDNDEQIEKILKGKQPHYQKAFSKKMRNGNKSMYK</sequence>
<evidence type="ECO:0000313" key="1">
    <source>
        <dbReference type="EMBL" id="RKR71057.1"/>
    </source>
</evidence>
<dbReference type="EMBL" id="RBJC01000009">
    <property type="protein sequence ID" value="RKR71057.1"/>
    <property type="molecule type" value="Genomic_DNA"/>
</dbReference>
<proteinExistence type="predicted"/>
<organism evidence="1 2">
    <name type="scientific">Otariodibacter oris</name>
    <dbReference type="NCBI Taxonomy" id="1032623"/>
    <lineage>
        <taxon>Bacteria</taxon>
        <taxon>Pseudomonadati</taxon>
        <taxon>Pseudomonadota</taxon>
        <taxon>Gammaproteobacteria</taxon>
        <taxon>Pasteurellales</taxon>
        <taxon>Pasteurellaceae</taxon>
        <taxon>Otariodibacter</taxon>
    </lineage>
</organism>
<reference evidence="1 2" key="1">
    <citation type="submission" date="2018-10" db="EMBL/GenBank/DDBJ databases">
        <title>Genomic Encyclopedia of Type Strains, Phase IV (KMG-IV): sequencing the most valuable type-strain genomes for metagenomic binning, comparative biology and taxonomic classification.</title>
        <authorList>
            <person name="Goeker M."/>
        </authorList>
    </citation>
    <scope>NUCLEOTIDE SEQUENCE [LARGE SCALE GENOMIC DNA]</scope>
    <source>
        <strain evidence="1 2">DSM 23800</strain>
    </source>
</reference>
<accession>A0A420XF09</accession>